<dbReference type="InterPro" id="IPR036439">
    <property type="entry name" value="Dockerin_dom_sf"/>
</dbReference>
<dbReference type="InterPro" id="IPR014044">
    <property type="entry name" value="CAP_dom"/>
</dbReference>
<protein>
    <submittedName>
        <fullName evidence="3">Dockerin type I repeat protein</fullName>
    </submittedName>
</protein>
<dbReference type="eggNOG" id="COG2340">
    <property type="taxonomic scope" value="Bacteria"/>
</dbReference>
<dbReference type="Pfam" id="PF00404">
    <property type="entry name" value="Dockerin_1"/>
    <property type="match status" value="1"/>
</dbReference>
<feature type="signal peptide" evidence="1">
    <location>
        <begin position="1"/>
        <end position="20"/>
    </location>
</feature>
<dbReference type="RefSeq" id="WP_002850635.1">
    <property type="nucleotide sequence ID" value="NZ_ADKM02000091.1"/>
</dbReference>
<accession>E9SDF3</accession>
<evidence type="ECO:0000313" key="4">
    <source>
        <dbReference type="Proteomes" id="UP000004259"/>
    </source>
</evidence>
<feature type="chain" id="PRO_5003247126" evidence="1">
    <location>
        <begin position="21"/>
        <end position="879"/>
    </location>
</feature>
<dbReference type="GO" id="GO:0004553">
    <property type="term" value="F:hydrolase activity, hydrolyzing O-glycosyl compounds"/>
    <property type="evidence" value="ECO:0007669"/>
    <property type="project" value="InterPro"/>
</dbReference>
<dbReference type="InterPro" id="IPR016134">
    <property type="entry name" value="Dockerin_dom"/>
</dbReference>
<organism evidence="3 4">
    <name type="scientific">Ruminococcus albus 8</name>
    <dbReference type="NCBI Taxonomy" id="246199"/>
    <lineage>
        <taxon>Bacteria</taxon>
        <taxon>Bacillati</taxon>
        <taxon>Bacillota</taxon>
        <taxon>Clostridia</taxon>
        <taxon>Eubacteriales</taxon>
        <taxon>Oscillospiraceae</taxon>
        <taxon>Ruminococcus</taxon>
    </lineage>
</organism>
<keyword evidence="4" id="KW-1185">Reference proteome</keyword>
<reference evidence="3 4" key="1">
    <citation type="submission" date="2011-02" db="EMBL/GenBank/DDBJ databases">
        <authorList>
            <person name="Nelson K.E."/>
            <person name="Sutton G."/>
            <person name="Torralba M."/>
            <person name="Durkin S."/>
            <person name="Harkins D."/>
            <person name="Montgomery R."/>
            <person name="Ziemer C."/>
            <person name="Klaassens E."/>
            <person name="Ocuiv P."/>
            <person name="Morrison M."/>
        </authorList>
    </citation>
    <scope>NUCLEOTIDE SEQUENCE [LARGE SCALE GENOMIC DNA]</scope>
    <source>
        <strain evidence="3 4">8</strain>
    </source>
</reference>
<dbReference type="EMBL" id="ADKM02000091">
    <property type="protein sequence ID" value="EGC02648.1"/>
    <property type="molecule type" value="Genomic_DNA"/>
</dbReference>
<comment type="caution">
    <text evidence="3">The sequence shown here is derived from an EMBL/GenBank/DDBJ whole genome shotgun (WGS) entry which is preliminary data.</text>
</comment>
<dbReference type="Gene3D" id="1.10.1330.10">
    <property type="entry name" value="Dockerin domain"/>
    <property type="match status" value="1"/>
</dbReference>
<feature type="domain" description="Dockerin" evidence="2">
    <location>
        <begin position="790"/>
        <end position="858"/>
    </location>
</feature>
<evidence type="ECO:0000313" key="3">
    <source>
        <dbReference type="EMBL" id="EGC02648.1"/>
    </source>
</evidence>
<dbReference type="SUPFAM" id="SSF63446">
    <property type="entry name" value="Type I dockerin domain"/>
    <property type="match status" value="1"/>
</dbReference>
<evidence type="ECO:0000256" key="1">
    <source>
        <dbReference type="SAM" id="SignalP"/>
    </source>
</evidence>
<dbReference type="CDD" id="cd05379">
    <property type="entry name" value="CAP_bacterial"/>
    <property type="match status" value="1"/>
</dbReference>
<evidence type="ECO:0000259" key="2">
    <source>
        <dbReference type="PROSITE" id="PS51766"/>
    </source>
</evidence>
<dbReference type="InterPro" id="IPR002105">
    <property type="entry name" value="Dockerin_1_rpt"/>
</dbReference>
<dbReference type="PROSITE" id="PS51766">
    <property type="entry name" value="DOCKERIN"/>
    <property type="match status" value="1"/>
</dbReference>
<gene>
    <name evidence="3" type="ORF">CUS_7139</name>
</gene>
<keyword evidence="1" id="KW-0732">Signal</keyword>
<dbReference type="CDD" id="cd14256">
    <property type="entry name" value="Dockerin_I"/>
    <property type="match status" value="1"/>
</dbReference>
<dbReference type="Gene3D" id="3.40.33.10">
    <property type="entry name" value="CAP"/>
    <property type="match status" value="1"/>
</dbReference>
<sequence length="879" mass="96668">MTVKLLKGIVTAAMASIAAAATIFSVSAYDIERHTQAEIKDMYDRLFFNIHTAPEYAEAYSAVSPVKSGKVAEDTLEEGLNSINFCRYLAGLPYDVELDDSYNIAAQNASLIIYMNSDQPLSHQPKQPAGMDDELYAAAYKASGECNIGKGYMNIQTSVIQGYMSDTDSMNIPSMGHRRWILNPEMKKTGLGIAGFGTAMYVRDRTRADKFTGDYLCWPPAQMPNELIGKNENGYAYSVTLNNTYDKPDRDKVVVKVTSKLTGKTWTFDKNSSNSVSDMVGYFNINDQYMGFGTCIIFNPGPLPENDAVDVEIKGIYKDGVETPISYKVNYFDLLDDSDYTLGFEKDSYELEIGQTMLLNGYDHPLSSGGYRLLYAADGGSYKDLADRIESGATALITAKQEGTLYCYLGHSPQDYYPEKCAAITITHKHERGGWIIETLPTETDEGLRYRKCSICGKEIDREIMPATSVAVAEVTFTEEKHIFTGSAVEPKIKVFSGEKRLTADTDYTISYTDNTAIGTGYVIIKGIGYFSGEKKVAFEIVRRDPAALSKLDITFKSEGIYYTGRDIEPKLTIKEGSYTLVKNSDYTVTYKNNRNAGTGMAVVKGMGDYVDTLELSFEILPADIGYPWAETKLGEVKYTGKPIMLRLALNSQVSGEELIEGIDYRVSYENNLEIGTSTVTVTGIGNYSGTTTNTFNIVAPEDYKGGDRTDLIEFNCNTAVSIEGANEDNTEVSFVSSDGVIYNVVAVISGTFYADLPDGEYEVWVVKKSCAPVHSSITADSEMSSIDVKVYQYGDINHDGQINVTDTSLSSAFTKGRRAPADSEQRDMADVNRDGKLNVTDTSKIAAHVKGVKALVIDQDFVIPTDGNDKQKTADTAE</sequence>
<dbReference type="Proteomes" id="UP000004259">
    <property type="component" value="Unassembled WGS sequence"/>
</dbReference>
<dbReference type="InterPro" id="IPR035940">
    <property type="entry name" value="CAP_sf"/>
</dbReference>
<name>E9SDF3_RUMAL</name>
<dbReference type="STRING" id="246199.CUS_7139"/>
<dbReference type="GO" id="GO:0000272">
    <property type="term" value="P:polysaccharide catabolic process"/>
    <property type="evidence" value="ECO:0007669"/>
    <property type="project" value="InterPro"/>
</dbReference>
<dbReference type="Pfam" id="PF00188">
    <property type="entry name" value="CAP"/>
    <property type="match status" value="1"/>
</dbReference>
<dbReference type="AlphaFoldDB" id="E9SDF3"/>
<proteinExistence type="predicted"/>